<dbReference type="EMBL" id="FIHM01000043">
    <property type="protein sequence ID" value="CYV46441.1"/>
    <property type="molecule type" value="Genomic_DNA"/>
</dbReference>
<evidence type="ECO:0000313" key="1">
    <source>
        <dbReference type="EMBL" id="CYV46441.1"/>
    </source>
</evidence>
<protein>
    <submittedName>
        <fullName evidence="1">F5/8 type C domain containing protein</fullName>
    </submittedName>
</protein>
<dbReference type="AlphaFoldDB" id="A0A0Z8MJV0"/>
<sequence length="627" mass="73172">MIVKIENKQIARYFKLEDGKFYTSHILNKKLDEPIGNEKHTEFIVYFCDGSQLSSEDFTAHVVEQTNESILVSFHHSEIQLTILYSVREDVLVKEVTILSSINTINYIDVERFSFTNLEHVYLPKKQEDIKEMAGFSGYYVELGQPIYAKSFFLGMEFPMGENRIEDQTYFSRYYVGHEIKEPKKIWPVVIGASSGFEKSSIQKDFFTYIRGIAQPSYFRKQYNSWYDHMTAIDEGIIVKSFEEISHGFEDNGVKLDAYVVDDGWCDYQSVWEFNEKFPNGLTKVKALVNNLGASLGLWIGPRGGYNGTEVIMSDWLEAHPEFGSKNALSNDVNIGDFKYLEGMKQKMLDYQKKYDISYWKIDGWLLKPDKPDPSGEFAMHTMTPVYEFLIDLLKDLRAERGDRDCWLNLTSYVNPSPWFLQWVNSLWIQISQDVGFTENAGNDIQRMITYRDCQYEEFLTKRDIQLPLWSLYNHEPVYASTAHTWYMDHQMYANVEEFEDYLMFISTRGNAFWEFHYSYTMFDEERWKANARAVKWIENNYSTLKHSQTIGGKPSAFEIYGYRCIDEEAGKEILSLRNPASHSATIQLDNINLSDYQLVRGDYTALTETEYELAPYTILIAEKVGK</sequence>
<dbReference type="Gene3D" id="3.20.20.70">
    <property type="entry name" value="Aldolase class I"/>
    <property type="match status" value="1"/>
</dbReference>
<dbReference type="SUPFAM" id="SSF51445">
    <property type="entry name" value="(Trans)glycosidases"/>
    <property type="match status" value="1"/>
</dbReference>
<dbReference type="InterPro" id="IPR017853">
    <property type="entry name" value="GH"/>
</dbReference>
<dbReference type="Proteomes" id="UP000074850">
    <property type="component" value="Unassembled WGS sequence"/>
</dbReference>
<dbReference type="InterPro" id="IPR013785">
    <property type="entry name" value="Aldolase_TIM"/>
</dbReference>
<reference evidence="1 2" key="1">
    <citation type="submission" date="2016-02" db="EMBL/GenBank/DDBJ databases">
        <authorList>
            <consortium name="Pathogen Informatics"/>
        </authorList>
    </citation>
    <scope>NUCLEOTIDE SEQUENCE [LARGE SCALE GENOMIC DNA]</scope>
    <source>
        <strain evidence="1 2">LSS64</strain>
    </source>
</reference>
<gene>
    <name evidence="1" type="ORF">ERS132426_01696</name>
</gene>
<name>A0A0Z8MJV0_STRSU</name>
<organism evidence="1 2">
    <name type="scientific">Streptococcus suis</name>
    <dbReference type="NCBI Taxonomy" id="1307"/>
    <lineage>
        <taxon>Bacteria</taxon>
        <taxon>Bacillati</taxon>
        <taxon>Bacillota</taxon>
        <taxon>Bacilli</taxon>
        <taxon>Lactobacillales</taxon>
        <taxon>Streptococcaceae</taxon>
        <taxon>Streptococcus</taxon>
    </lineage>
</organism>
<proteinExistence type="predicted"/>
<evidence type="ECO:0000313" key="2">
    <source>
        <dbReference type="Proteomes" id="UP000074850"/>
    </source>
</evidence>
<accession>A0A0Z8MJV0</accession>